<dbReference type="Proteomes" id="UP000226437">
    <property type="component" value="Unassembled WGS sequence"/>
</dbReference>
<sequence>MFRLLTGLFFLLPWLGDLSAQAPATQLYVFDLQVKDTAVTLTNPRYLTAFNPNGYNNHPNWAGDQQLFASVMTPDMAQPDVYLFDLAAGTRTRLTQTASGEYSPKKRFATGRFSAVRQEMIGRDTILRLWDFPLDRSDNGQPLPGTAAGVGYYEWLNNSQLALFLVENPNRLVLASATGDAPRTLATNTGRTFTRLPNGNLVYVDKSATPWRLMEKNLYQLNESATVVGEMPDATEDFVVLSDGSYLAGSGSKLYRLNPAAAEKGWRQVVDLTFYGFDDITRLAVNGRGQLALVARP</sequence>
<dbReference type="SUPFAM" id="SSF82171">
    <property type="entry name" value="DPP6 N-terminal domain-like"/>
    <property type="match status" value="1"/>
</dbReference>
<keyword evidence="3" id="KW-1185">Reference proteome</keyword>
<evidence type="ECO:0000313" key="3">
    <source>
        <dbReference type="Proteomes" id="UP000226437"/>
    </source>
</evidence>
<gene>
    <name evidence="2" type="ORF">CGL56_08910</name>
</gene>
<name>A0A2G0CF26_9BACT</name>
<dbReference type="EMBL" id="PDLO01000003">
    <property type="protein sequence ID" value="PHK98584.1"/>
    <property type="molecule type" value="Genomic_DNA"/>
</dbReference>
<keyword evidence="1" id="KW-0732">Signal</keyword>
<dbReference type="Gene3D" id="2.120.10.30">
    <property type="entry name" value="TolB, C-terminal domain"/>
    <property type="match status" value="1"/>
</dbReference>
<evidence type="ECO:0000256" key="1">
    <source>
        <dbReference type="SAM" id="SignalP"/>
    </source>
</evidence>
<feature type="chain" id="PRO_5013914631" evidence="1">
    <location>
        <begin position="23"/>
        <end position="297"/>
    </location>
</feature>
<organism evidence="2 3">
    <name type="scientific">Neolewinella marina</name>
    <dbReference type="NCBI Taxonomy" id="438751"/>
    <lineage>
        <taxon>Bacteria</taxon>
        <taxon>Pseudomonadati</taxon>
        <taxon>Bacteroidota</taxon>
        <taxon>Saprospiria</taxon>
        <taxon>Saprospirales</taxon>
        <taxon>Lewinellaceae</taxon>
        <taxon>Neolewinella</taxon>
    </lineage>
</organism>
<reference evidence="2 3" key="1">
    <citation type="submission" date="2017-10" db="EMBL/GenBank/DDBJ databases">
        <title>The draft genome sequence of Lewinella marina KCTC 32374.</title>
        <authorList>
            <person name="Wang K."/>
        </authorList>
    </citation>
    <scope>NUCLEOTIDE SEQUENCE [LARGE SCALE GENOMIC DNA]</scope>
    <source>
        <strain evidence="2 3">MKG-38</strain>
    </source>
</reference>
<dbReference type="AlphaFoldDB" id="A0A2G0CF26"/>
<feature type="signal peptide" evidence="1">
    <location>
        <begin position="1"/>
        <end position="22"/>
    </location>
</feature>
<proteinExistence type="predicted"/>
<accession>A0A2G0CF26</accession>
<protein>
    <submittedName>
        <fullName evidence="2">Uncharacterized protein</fullName>
    </submittedName>
</protein>
<dbReference type="OrthoDB" id="9797498at2"/>
<comment type="caution">
    <text evidence="2">The sequence shown here is derived from an EMBL/GenBank/DDBJ whole genome shotgun (WGS) entry which is preliminary data.</text>
</comment>
<evidence type="ECO:0000313" key="2">
    <source>
        <dbReference type="EMBL" id="PHK98584.1"/>
    </source>
</evidence>
<dbReference type="RefSeq" id="WP_099106194.1">
    <property type="nucleotide sequence ID" value="NZ_JAATJF010000001.1"/>
</dbReference>
<dbReference type="InterPro" id="IPR011042">
    <property type="entry name" value="6-blade_b-propeller_TolB-like"/>
</dbReference>